<proteinExistence type="predicted"/>
<keyword evidence="2 3" id="KW-0040">ANK repeat</keyword>
<sequence length="627" mass="70811">MEPPHRALGRPSSIVESFLRPSTPRPSKARRASPGPSVDQARAQKLSEQYIRDAKEEKARQLNAGVRLHEAVKKADSSKLSELLQANLDLDARDGEGRTALHVAANLGRCEQLDLLLEHKDVDINALDLQKNTPLHLATLSKKRESVEHLLKRGANTEIADKKGHLPKYYALTVPQIKSLFDNPPKVLKKRGKTPEHPENNRFLIPEVILTTRPPVPEGIQLRLSENFRGSLWEPNSDVRWSSVSIWNLIYCQDEVFQNRRAASKKWVHLSATSEMWTKDLVRSLCAARGVTRDRYREMRDFVSRVFKDVDVDGPERKRHFQRQTSSEKRMAEDEMYAIVLPIVDVDKRDYLELARNHHIEVLNGKIEEDVLTDALTFSSVTSDPSQAEHLTRMLQLSNFLGHMQPLPRSLDQSYHEYLDIDKIALLDSDQVMTRYIRHLKVKSLEVIKKSSERRAPEMQHSHFPAMGGANLHDLMAGGMPTSIPPISPPPPTTSPIPPAERGRALNKDDENTNNIQLETIMSEGNLPGGKDYPGADHPLPIESVANTLTANQREAPGPPSPTLSSLKHEDELDEIDHDETKTPFEPDDLITVPHFWLFKLDAGASHPVCSCCKTEKEKQHPTRTDN</sequence>
<dbReference type="SUPFAM" id="SSF48403">
    <property type="entry name" value="Ankyrin repeat"/>
    <property type="match status" value="1"/>
</dbReference>
<dbReference type="EMBL" id="JAULSR010000003">
    <property type="protein sequence ID" value="KAK0624977.1"/>
    <property type="molecule type" value="Genomic_DNA"/>
</dbReference>
<dbReference type="PANTHER" id="PTHR24171">
    <property type="entry name" value="ANKYRIN REPEAT DOMAIN-CONTAINING PROTEIN 39-RELATED"/>
    <property type="match status" value="1"/>
</dbReference>
<evidence type="ECO:0000313" key="5">
    <source>
        <dbReference type="EMBL" id="KAK0624977.1"/>
    </source>
</evidence>
<protein>
    <submittedName>
        <fullName evidence="5">Uncharacterized protein</fullName>
    </submittedName>
</protein>
<dbReference type="SMART" id="SM00248">
    <property type="entry name" value="ANK"/>
    <property type="match status" value="3"/>
</dbReference>
<dbReference type="PROSITE" id="PS50297">
    <property type="entry name" value="ANK_REP_REGION"/>
    <property type="match status" value="2"/>
</dbReference>
<evidence type="ECO:0000256" key="3">
    <source>
        <dbReference type="PROSITE-ProRule" id="PRU00023"/>
    </source>
</evidence>
<dbReference type="Gene3D" id="1.25.40.20">
    <property type="entry name" value="Ankyrin repeat-containing domain"/>
    <property type="match status" value="2"/>
</dbReference>
<feature type="repeat" description="ANK" evidence="3">
    <location>
        <begin position="96"/>
        <end position="129"/>
    </location>
</feature>
<evidence type="ECO:0000256" key="4">
    <source>
        <dbReference type="SAM" id="MobiDB-lite"/>
    </source>
</evidence>
<dbReference type="GO" id="GO:0004842">
    <property type="term" value="F:ubiquitin-protein transferase activity"/>
    <property type="evidence" value="ECO:0007669"/>
    <property type="project" value="TreeGrafter"/>
</dbReference>
<organism evidence="5 6">
    <name type="scientific">Bombardia bombarda</name>
    <dbReference type="NCBI Taxonomy" id="252184"/>
    <lineage>
        <taxon>Eukaryota</taxon>
        <taxon>Fungi</taxon>
        <taxon>Dikarya</taxon>
        <taxon>Ascomycota</taxon>
        <taxon>Pezizomycotina</taxon>
        <taxon>Sordariomycetes</taxon>
        <taxon>Sordariomycetidae</taxon>
        <taxon>Sordariales</taxon>
        <taxon>Lasiosphaeriaceae</taxon>
        <taxon>Bombardia</taxon>
    </lineage>
</organism>
<dbReference type="AlphaFoldDB" id="A0AA39X0E4"/>
<dbReference type="PANTHER" id="PTHR24171:SF8">
    <property type="entry name" value="BRCA1-ASSOCIATED RING DOMAIN PROTEIN 1"/>
    <property type="match status" value="1"/>
</dbReference>
<keyword evidence="6" id="KW-1185">Reference proteome</keyword>
<dbReference type="InterPro" id="IPR002110">
    <property type="entry name" value="Ankyrin_rpt"/>
</dbReference>
<gene>
    <name evidence="5" type="ORF">B0T17DRAFT_258052</name>
</gene>
<accession>A0AA39X0E4</accession>
<dbReference type="InterPro" id="IPR036770">
    <property type="entry name" value="Ankyrin_rpt-contain_sf"/>
</dbReference>
<reference evidence="5" key="1">
    <citation type="submission" date="2023-06" db="EMBL/GenBank/DDBJ databases">
        <title>Genome-scale phylogeny and comparative genomics of the fungal order Sordariales.</title>
        <authorList>
            <consortium name="Lawrence Berkeley National Laboratory"/>
            <person name="Hensen N."/>
            <person name="Bonometti L."/>
            <person name="Westerberg I."/>
            <person name="Brannstrom I.O."/>
            <person name="Guillou S."/>
            <person name="Cros-Aarteil S."/>
            <person name="Calhoun S."/>
            <person name="Haridas S."/>
            <person name="Kuo A."/>
            <person name="Mondo S."/>
            <person name="Pangilinan J."/>
            <person name="Riley R."/>
            <person name="LaButti K."/>
            <person name="Andreopoulos B."/>
            <person name="Lipzen A."/>
            <person name="Chen C."/>
            <person name="Yanf M."/>
            <person name="Daum C."/>
            <person name="Ng V."/>
            <person name="Clum A."/>
            <person name="Steindorff A."/>
            <person name="Ohm R."/>
            <person name="Martin F."/>
            <person name="Silar P."/>
            <person name="Natvig D."/>
            <person name="Lalanne C."/>
            <person name="Gautier V."/>
            <person name="Ament-velasquez S.L."/>
            <person name="Kruys A."/>
            <person name="Hutchinson M.I."/>
            <person name="Powell A.J."/>
            <person name="Barry K."/>
            <person name="Miller A.N."/>
            <person name="Grigoriev I.V."/>
            <person name="Debuchy R."/>
            <person name="Gladieux P."/>
            <person name="Thoren M.H."/>
            <person name="Johannesson H."/>
        </authorList>
    </citation>
    <scope>NUCLEOTIDE SEQUENCE</scope>
    <source>
        <strain evidence="5">SMH3391-2</strain>
    </source>
</reference>
<comment type="caution">
    <text evidence="5">The sequence shown here is derived from an EMBL/GenBank/DDBJ whole genome shotgun (WGS) entry which is preliminary data.</text>
</comment>
<name>A0AA39X0E4_9PEZI</name>
<feature type="region of interest" description="Disordered" evidence="4">
    <location>
        <begin position="1"/>
        <end position="46"/>
    </location>
</feature>
<evidence type="ECO:0000313" key="6">
    <source>
        <dbReference type="Proteomes" id="UP001174934"/>
    </source>
</evidence>
<evidence type="ECO:0000256" key="2">
    <source>
        <dbReference type="ARBA" id="ARBA00023043"/>
    </source>
</evidence>
<evidence type="ECO:0000256" key="1">
    <source>
        <dbReference type="ARBA" id="ARBA00022737"/>
    </source>
</evidence>
<feature type="repeat" description="ANK" evidence="3">
    <location>
        <begin position="130"/>
        <end position="162"/>
    </location>
</feature>
<dbReference type="Proteomes" id="UP001174934">
    <property type="component" value="Unassembled WGS sequence"/>
</dbReference>
<keyword evidence="1" id="KW-0677">Repeat</keyword>
<dbReference type="PROSITE" id="PS50088">
    <property type="entry name" value="ANK_REPEAT"/>
    <property type="match status" value="2"/>
</dbReference>
<dbReference type="GO" id="GO:0085020">
    <property type="term" value="P:protein K6-linked ubiquitination"/>
    <property type="evidence" value="ECO:0007669"/>
    <property type="project" value="TreeGrafter"/>
</dbReference>
<dbReference type="Pfam" id="PF12796">
    <property type="entry name" value="Ank_2"/>
    <property type="match status" value="1"/>
</dbReference>